<evidence type="ECO:0000256" key="4">
    <source>
        <dbReference type="ARBA" id="ARBA00023052"/>
    </source>
</evidence>
<dbReference type="RefSeq" id="WP_016186058.1">
    <property type="nucleotide sequence ID" value="NZ_ASWO01000003.1"/>
</dbReference>
<dbReference type="Pfam" id="PF02775">
    <property type="entry name" value="TPP_enzyme_C"/>
    <property type="match status" value="1"/>
</dbReference>
<dbReference type="InterPro" id="IPR011766">
    <property type="entry name" value="TPP_enzyme_TPP-bd"/>
</dbReference>
<evidence type="ECO:0000256" key="5">
    <source>
        <dbReference type="ARBA" id="ARBA00023211"/>
    </source>
</evidence>
<reference evidence="10 11" key="1">
    <citation type="submission" date="2013-03" db="EMBL/GenBank/DDBJ databases">
        <title>The Genome Sequence of Enterococcus sulfureus ATCC_49903 (PacBio/Illumina hybrid assembly).</title>
        <authorList>
            <consortium name="The Broad Institute Genomics Platform"/>
            <consortium name="The Broad Institute Genome Sequencing Center for Infectious Disease"/>
            <person name="Earl A."/>
            <person name="Russ C."/>
            <person name="Gilmore M."/>
            <person name="Surin D."/>
            <person name="Walker B."/>
            <person name="Young S."/>
            <person name="Zeng Q."/>
            <person name="Gargeya S."/>
            <person name="Fitzgerald M."/>
            <person name="Haas B."/>
            <person name="Abouelleil A."/>
            <person name="Allen A.W."/>
            <person name="Alvarado L."/>
            <person name="Arachchi H.M."/>
            <person name="Berlin A.M."/>
            <person name="Chapman S.B."/>
            <person name="Gainer-Dewar J."/>
            <person name="Goldberg J."/>
            <person name="Griggs A."/>
            <person name="Gujja S."/>
            <person name="Hansen M."/>
            <person name="Howarth C."/>
            <person name="Imamovic A."/>
            <person name="Ireland A."/>
            <person name="Larimer J."/>
            <person name="McCowan C."/>
            <person name="Murphy C."/>
            <person name="Pearson M."/>
            <person name="Poon T.W."/>
            <person name="Priest M."/>
            <person name="Roberts A."/>
            <person name="Saif S."/>
            <person name="Shea T."/>
            <person name="Sisk P."/>
            <person name="Sykes S."/>
            <person name="Wortman J."/>
            <person name="Nusbaum C."/>
            <person name="Birren B."/>
        </authorList>
    </citation>
    <scope>NUCLEOTIDE SEQUENCE [LARGE SCALE GENOMIC DNA]</scope>
    <source>
        <strain evidence="10 11">ATCC 49903</strain>
    </source>
</reference>
<accession>S0P7E9</accession>
<comment type="pathway">
    <text evidence="6">Quinol/quinone metabolism; menaquinone biosynthesis.</text>
</comment>
<comment type="function">
    <text evidence="6">Catalyzes the thiamine diphosphate-dependent decarboxylation of 2-oxoglutarate and the subsequent addition of the resulting succinic semialdehyde-thiamine pyrophosphate anion to isochorismate to yield 2-succinyl-5-enolpyruvyl-6-hydroxy-3-cyclohexene-1-carboxylate (SEPHCHC).</text>
</comment>
<dbReference type="NCBIfam" id="TIGR00173">
    <property type="entry name" value="menD"/>
    <property type="match status" value="1"/>
</dbReference>
<dbReference type="InterPro" id="IPR032264">
    <property type="entry name" value="MenD_middle"/>
</dbReference>
<comment type="cofactor">
    <cofactor evidence="6">
        <name>thiamine diphosphate</name>
        <dbReference type="ChEBI" id="CHEBI:58937"/>
    </cofactor>
    <text evidence="6">Binds 1 thiamine pyrophosphate per subunit.</text>
</comment>
<proteinExistence type="inferred from homology"/>
<dbReference type="InterPro" id="IPR004433">
    <property type="entry name" value="MenaQ_synth_MenD"/>
</dbReference>
<evidence type="ECO:0000259" key="9">
    <source>
        <dbReference type="Pfam" id="PF16582"/>
    </source>
</evidence>
<dbReference type="InterPro" id="IPR029061">
    <property type="entry name" value="THDP-binding"/>
</dbReference>
<evidence type="ECO:0000313" key="10">
    <source>
        <dbReference type="EMBL" id="EOT86215.1"/>
    </source>
</evidence>
<dbReference type="UniPathway" id="UPA01057">
    <property type="reaction ID" value="UER00164"/>
</dbReference>
<dbReference type="InterPro" id="IPR012001">
    <property type="entry name" value="Thiamin_PyroP_enz_TPP-bd_dom"/>
</dbReference>
<comment type="caution">
    <text evidence="10">The sequence shown here is derived from an EMBL/GenBank/DDBJ whole genome shotgun (WGS) entry which is preliminary data.</text>
</comment>
<evidence type="ECO:0000259" key="7">
    <source>
        <dbReference type="Pfam" id="PF02775"/>
    </source>
</evidence>
<dbReference type="EMBL" id="ASWO01000003">
    <property type="protein sequence ID" value="EOT86215.1"/>
    <property type="molecule type" value="Genomic_DNA"/>
</dbReference>
<comment type="pathway">
    <text evidence="6">Quinol/quinone metabolism; 1,4-dihydroxy-2-naphthoate biosynthesis; 1,4-dihydroxy-2-naphthoate from chorismate: step 2/7.</text>
</comment>
<keyword evidence="6" id="KW-0474">Menaquinone biosynthesis</keyword>
<organism evidence="10 11">
    <name type="scientific">Enterococcus sulfureus ATCC 49903</name>
    <dbReference type="NCBI Taxonomy" id="1140003"/>
    <lineage>
        <taxon>Bacteria</taxon>
        <taxon>Bacillati</taxon>
        <taxon>Bacillota</taxon>
        <taxon>Bacilli</taxon>
        <taxon>Lactobacillales</taxon>
        <taxon>Enterococcaceae</taxon>
        <taxon>Enterococcus</taxon>
    </lineage>
</organism>
<dbReference type="CDD" id="cd02009">
    <property type="entry name" value="TPP_SHCHC_synthase"/>
    <property type="match status" value="1"/>
</dbReference>
<dbReference type="CDD" id="cd07037">
    <property type="entry name" value="TPP_PYR_MenD"/>
    <property type="match status" value="1"/>
</dbReference>
<dbReference type="STRING" id="1140003.OMY_01621"/>
<evidence type="ECO:0000313" key="11">
    <source>
        <dbReference type="Proteomes" id="UP000015961"/>
    </source>
</evidence>
<evidence type="ECO:0000256" key="2">
    <source>
        <dbReference type="ARBA" id="ARBA00022723"/>
    </source>
</evidence>
<keyword evidence="3 6" id="KW-0460">Magnesium</keyword>
<gene>
    <name evidence="6" type="primary">menD</name>
    <name evidence="10" type="ORF">I573_00968</name>
</gene>
<dbReference type="GO" id="GO:0070204">
    <property type="term" value="F:2-succinyl-5-enolpyruvyl-6-hydroxy-3-cyclohexene-1-carboxylic-acid synthase activity"/>
    <property type="evidence" value="ECO:0007669"/>
    <property type="project" value="UniProtKB-UniRule"/>
</dbReference>
<dbReference type="GO" id="GO:0030145">
    <property type="term" value="F:manganese ion binding"/>
    <property type="evidence" value="ECO:0007669"/>
    <property type="project" value="UniProtKB-UniRule"/>
</dbReference>
<dbReference type="AlphaFoldDB" id="S0P7E9"/>
<dbReference type="SUPFAM" id="SSF52518">
    <property type="entry name" value="Thiamin diphosphate-binding fold (THDP-binding)"/>
    <property type="match status" value="2"/>
</dbReference>
<sequence length="564" mass="62143">MTHQETMTDYILSLIEGFTAAGIKKAVISPGSRSTPVALLLHRDPRIDTQIAIDERSAAFFALGQAKVDLEPVLLVCTSGTAAANYYPAICEAKASQVPLVVLTTDRPPELRDVGAPQAMNQQDLYGKQVKGFTELSVPESTPNMLRYVQFQASQQTRLAIAAPKGPVHINIPLREPLLPDFSRQVPSVVQHMIEPKIDVTDAKEWSTYLAKKGMIVVGEERTLQEALQLLRLAEALGWPIIGDPLTNLANAGKTSSVYIRHADLIFSAGVSAEFQPEVVLRFGRLPVTKSVMQWLMNLPLSTEWLFVDEGQQWHDQLQCATVFLPYRVSDFVQASLSTATVSDTKWTTMWETRQAQAATMVEETAELQELNETSAVYAAHQRLANSAQLFVSNSNAIRLLDRYIQNKPNEAKVFGNRGVNGIDGITSTAVGVAMENPTTLITGDLAFFHDMNGLQLATSLQVPLTIVLLNNNGGGIFSFLSQRTLEKTDFDSLFATPTDLEFEQVAKLYQIPYHVPSDLDELNELLDQQSSGPRIIEVKGQFAEPVTLWETLVASFKAVVANE</sequence>
<keyword evidence="11" id="KW-1185">Reference proteome</keyword>
<feature type="domain" description="Thiamine pyrophosphate enzyme TPP-binding" evidence="7">
    <location>
        <begin position="428"/>
        <end position="539"/>
    </location>
</feature>
<dbReference type="Pfam" id="PF16582">
    <property type="entry name" value="TPP_enzyme_M_2"/>
    <property type="match status" value="1"/>
</dbReference>
<dbReference type="PATRIC" id="fig|1140003.3.peg.1567"/>
<comment type="subunit">
    <text evidence="6">Homodimer.</text>
</comment>
<comment type="similarity">
    <text evidence="6">Belongs to the TPP enzyme family. MenD subfamily.</text>
</comment>
<keyword evidence="2 6" id="KW-0479">Metal-binding</keyword>
<comment type="catalytic activity">
    <reaction evidence="6">
        <text>isochorismate + 2-oxoglutarate + H(+) = 5-enolpyruvoyl-6-hydroxy-2-succinyl-cyclohex-3-ene-1-carboxylate + CO2</text>
        <dbReference type="Rhea" id="RHEA:25593"/>
        <dbReference type="ChEBI" id="CHEBI:15378"/>
        <dbReference type="ChEBI" id="CHEBI:16526"/>
        <dbReference type="ChEBI" id="CHEBI:16810"/>
        <dbReference type="ChEBI" id="CHEBI:29780"/>
        <dbReference type="ChEBI" id="CHEBI:58818"/>
        <dbReference type="EC" id="2.2.1.9"/>
    </reaction>
</comment>
<dbReference type="PANTHER" id="PTHR42916:SF1">
    <property type="entry name" value="PROTEIN PHYLLO, CHLOROPLASTIC"/>
    <property type="match status" value="1"/>
</dbReference>
<name>S0P7E9_9ENTE</name>
<evidence type="ECO:0000256" key="3">
    <source>
        <dbReference type="ARBA" id="ARBA00022842"/>
    </source>
</evidence>
<dbReference type="Pfam" id="PF02776">
    <property type="entry name" value="TPP_enzyme_N"/>
    <property type="match status" value="1"/>
</dbReference>
<dbReference type="eggNOG" id="COG1165">
    <property type="taxonomic scope" value="Bacteria"/>
</dbReference>
<evidence type="ECO:0000256" key="1">
    <source>
        <dbReference type="ARBA" id="ARBA00022679"/>
    </source>
</evidence>
<dbReference type="PANTHER" id="PTHR42916">
    <property type="entry name" value="2-SUCCINYL-5-ENOLPYRUVYL-6-HYDROXY-3-CYCLOHEXENE-1-CARBOXYLATE SYNTHASE"/>
    <property type="match status" value="1"/>
</dbReference>
<feature type="domain" description="Menaquinone biosynthesis protein MenD middle" evidence="9">
    <location>
        <begin position="195"/>
        <end position="392"/>
    </location>
</feature>
<keyword evidence="4 6" id="KW-0786">Thiamine pyrophosphate</keyword>
<evidence type="ECO:0000256" key="6">
    <source>
        <dbReference type="HAMAP-Rule" id="MF_01659"/>
    </source>
</evidence>
<evidence type="ECO:0000259" key="8">
    <source>
        <dbReference type="Pfam" id="PF02776"/>
    </source>
</evidence>
<dbReference type="Gene3D" id="3.40.50.970">
    <property type="match status" value="2"/>
</dbReference>
<dbReference type="UniPathway" id="UPA00079"/>
<dbReference type="Gene3D" id="3.40.50.1220">
    <property type="entry name" value="TPP-binding domain"/>
    <property type="match status" value="1"/>
</dbReference>
<dbReference type="GO" id="GO:0009234">
    <property type="term" value="P:menaquinone biosynthetic process"/>
    <property type="evidence" value="ECO:0007669"/>
    <property type="project" value="UniProtKB-UniRule"/>
</dbReference>
<dbReference type="EC" id="2.2.1.9" evidence="6"/>
<dbReference type="OrthoDB" id="9791859at2"/>
<keyword evidence="5 6" id="KW-0464">Manganese</keyword>
<dbReference type="PIRSF" id="PIRSF004983">
    <property type="entry name" value="MenD"/>
    <property type="match status" value="1"/>
</dbReference>
<protein>
    <recommendedName>
        <fullName evidence="6">2-succinyl-5-enolpyruvyl-6-hydroxy-3-cyclohexene-1-carboxylate synthase</fullName>
        <shortName evidence="6">SEPHCHC synthase</shortName>
        <ecNumber evidence="6">2.2.1.9</ecNumber>
    </recommendedName>
    <alternativeName>
        <fullName evidence="6">Menaquinone biosynthesis protein MenD</fullName>
    </alternativeName>
</protein>
<dbReference type="GO" id="GO:0000287">
    <property type="term" value="F:magnesium ion binding"/>
    <property type="evidence" value="ECO:0007669"/>
    <property type="project" value="UniProtKB-UniRule"/>
</dbReference>
<dbReference type="GO" id="GO:0030976">
    <property type="term" value="F:thiamine pyrophosphate binding"/>
    <property type="evidence" value="ECO:0007669"/>
    <property type="project" value="UniProtKB-UniRule"/>
</dbReference>
<dbReference type="HAMAP" id="MF_01659">
    <property type="entry name" value="MenD"/>
    <property type="match status" value="1"/>
</dbReference>
<dbReference type="Proteomes" id="UP000015961">
    <property type="component" value="Unassembled WGS sequence"/>
</dbReference>
<feature type="domain" description="Thiamine pyrophosphate enzyme N-terminal TPP-binding" evidence="8">
    <location>
        <begin position="14"/>
        <end position="124"/>
    </location>
</feature>
<comment type="cofactor">
    <cofactor evidence="6">
        <name>Mg(2+)</name>
        <dbReference type="ChEBI" id="CHEBI:18420"/>
    </cofactor>
    <cofactor evidence="6">
        <name>Mn(2+)</name>
        <dbReference type="ChEBI" id="CHEBI:29035"/>
    </cofactor>
</comment>
<keyword evidence="1 6" id="KW-0808">Transferase</keyword>